<feature type="region of interest" description="Disordered" evidence="1">
    <location>
        <begin position="1"/>
        <end position="149"/>
    </location>
</feature>
<proteinExistence type="predicted"/>
<feature type="compositionally biased region" description="Low complexity" evidence="1">
    <location>
        <begin position="10"/>
        <end position="23"/>
    </location>
</feature>
<evidence type="ECO:0000313" key="2">
    <source>
        <dbReference type="EMBL" id="CAH0376002.1"/>
    </source>
</evidence>
<gene>
    <name evidence="2" type="ORF">PECAL_5P05550</name>
</gene>
<sequence>GAAARRTLVPGPAWGPARGGATARSPDQRWVPTPDADKTLEPEPSPNSSAADVASPRNNARRATPPRAQTPPPPPTNLPPSPIWCSASPTPRSPDALPLVRPWPRPPTLPDLPMMPDLARPASGSFSDDGADAAPPPTSRARARTVSDCRRPSVLTRELADLSVSISTTRKRRRARSCDDDGCWGQFLELSGDENDRPRKLTISPALKIGSWPPRAV</sequence>
<reference evidence="2" key="1">
    <citation type="submission" date="2021-11" db="EMBL/GenBank/DDBJ databases">
        <authorList>
            <consortium name="Genoscope - CEA"/>
            <person name="William W."/>
        </authorList>
    </citation>
    <scope>NUCLEOTIDE SEQUENCE</scope>
</reference>
<feature type="compositionally biased region" description="Pro residues" evidence="1">
    <location>
        <begin position="68"/>
        <end position="82"/>
    </location>
</feature>
<feature type="compositionally biased region" description="Pro residues" evidence="1">
    <location>
        <begin position="101"/>
        <end position="110"/>
    </location>
</feature>
<keyword evidence="3" id="KW-1185">Reference proteome</keyword>
<protein>
    <submittedName>
        <fullName evidence="2">Uncharacterized protein</fullName>
    </submittedName>
</protein>
<dbReference type="EMBL" id="CAKKNE010000005">
    <property type="protein sequence ID" value="CAH0376002.1"/>
    <property type="molecule type" value="Genomic_DNA"/>
</dbReference>
<evidence type="ECO:0000256" key="1">
    <source>
        <dbReference type="SAM" id="MobiDB-lite"/>
    </source>
</evidence>
<feature type="compositionally biased region" description="Low complexity" evidence="1">
    <location>
        <begin position="111"/>
        <end position="121"/>
    </location>
</feature>
<dbReference type="Proteomes" id="UP000789595">
    <property type="component" value="Unassembled WGS sequence"/>
</dbReference>
<comment type="caution">
    <text evidence="2">The sequence shown here is derived from an EMBL/GenBank/DDBJ whole genome shotgun (WGS) entry which is preliminary data.</text>
</comment>
<accession>A0A8J2SXM4</accession>
<evidence type="ECO:0000313" key="3">
    <source>
        <dbReference type="Proteomes" id="UP000789595"/>
    </source>
</evidence>
<dbReference type="AlphaFoldDB" id="A0A8J2SXM4"/>
<organism evidence="2 3">
    <name type="scientific">Pelagomonas calceolata</name>
    <dbReference type="NCBI Taxonomy" id="35677"/>
    <lineage>
        <taxon>Eukaryota</taxon>
        <taxon>Sar</taxon>
        <taxon>Stramenopiles</taxon>
        <taxon>Ochrophyta</taxon>
        <taxon>Pelagophyceae</taxon>
        <taxon>Pelagomonadales</taxon>
        <taxon>Pelagomonadaceae</taxon>
        <taxon>Pelagomonas</taxon>
    </lineage>
</organism>
<feature type="non-terminal residue" evidence="2">
    <location>
        <position position="1"/>
    </location>
</feature>
<name>A0A8J2SXM4_9STRA</name>
<feature type="compositionally biased region" description="Low complexity" evidence="1">
    <location>
        <begin position="56"/>
        <end position="67"/>
    </location>
</feature>